<keyword evidence="1" id="KW-0812">Transmembrane</keyword>
<reference evidence="3" key="1">
    <citation type="submission" date="2015-12" db="EMBL/GenBank/DDBJ databases">
        <authorList>
            <person name="Shamseldin A."/>
            <person name="Moawad H."/>
            <person name="Abd El-Rahim W.M."/>
            <person name="Sadowsky M.J."/>
        </authorList>
    </citation>
    <scope>NUCLEOTIDE SEQUENCE [LARGE SCALE GENOMIC DNA]</scope>
    <source>
        <strain evidence="3">JAM AC0309</strain>
    </source>
</reference>
<sequence length="196" mass="19972">MFAAAWIVFAGWLALSAAVAVVLALAVVGGVQRKDHYALPAVGLVAIGLVIVSVTPVQPVGIGGLVTQLLIIALAIAGGAPVVRGVLRLADRRQRTAHAATTDDTADAAPRDASPTADDAAEVLRGGATIGYLERAAVVAAVLLARWEILAVLVAVKSVGRFRDLDAGHHVTERFIIGTLASLLWAGATAALIALA</sequence>
<dbReference type="KEGG" id="malk:MalAC0309_1149"/>
<protein>
    <submittedName>
        <fullName evidence="2">Putative membrane protein</fullName>
    </submittedName>
</protein>
<keyword evidence="1" id="KW-1133">Transmembrane helix</keyword>
<keyword evidence="1" id="KW-0472">Membrane</keyword>
<accession>A0A0U4WW14</accession>
<evidence type="ECO:0000313" key="2">
    <source>
        <dbReference type="EMBL" id="BAU32010.1"/>
    </source>
</evidence>
<name>A0A0U4WW14_9MICO</name>
<feature type="transmembrane region" description="Helical" evidence="1">
    <location>
        <begin position="6"/>
        <end position="30"/>
    </location>
</feature>
<evidence type="ECO:0000256" key="1">
    <source>
        <dbReference type="SAM" id="Phobius"/>
    </source>
</evidence>
<feature type="transmembrane region" description="Helical" evidence="1">
    <location>
        <begin position="175"/>
        <end position="195"/>
    </location>
</feature>
<evidence type="ECO:0000313" key="3">
    <source>
        <dbReference type="Proteomes" id="UP000218965"/>
    </source>
</evidence>
<dbReference type="AlphaFoldDB" id="A0A0U4WW14"/>
<reference evidence="2 3" key="2">
    <citation type="submission" date="2016-01" db="EMBL/GenBank/DDBJ databases">
        <title>Microcella alkaliphila JAM AC0309 whole genome shotgun sequence.</title>
        <authorList>
            <person name="Kurata A."/>
            <person name="Hirose Y."/>
            <person name="Kishimoto N."/>
            <person name="Kobayashi T."/>
        </authorList>
    </citation>
    <scope>NUCLEOTIDE SEQUENCE [LARGE SCALE GENOMIC DNA]</scope>
    <source>
        <strain evidence="2 3">JAM AC0309</strain>
    </source>
</reference>
<organism evidence="2 3">
    <name type="scientific">Microcella alkaliphila</name>
    <dbReference type="NCBI Taxonomy" id="279828"/>
    <lineage>
        <taxon>Bacteria</taxon>
        <taxon>Bacillati</taxon>
        <taxon>Actinomycetota</taxon>
        <taxon>Actinomycetes</taxon>
        <taxon>Micrococcales</taxon>
        <taxon>Microbacteriaceae</taxon>
        <taxon>Microcella</taxon>
    </lineage>
</organism>
<proteinExistence type="predicted"/>
<dbReference type="Proteomes" id="UP000218965">
    <property type="component" value="Chromosome"/>
</dbReference>
<dbReference type="RefSeq" id="WP_231924056.1">
    <property type="nucleotide sequence ID" value="NZ_AP017315.1"/>
</dbReference>
<feature type="transmembrane region" description="Helical" evidence="1">
    <location>
        <begin position="136"/>
        <end position="155"/>
    </location>
</feature>
<gene>
    <name evidence="2" type="ORF">MalAC0309_1149</name>
</gene>
<feature type="transmembrane region" description="Helical" evidence="1">
    <location>
        <begin position="37"/>
        <end position="57"/>
    </location>
</feature>
<dbReference type="EMBL" id="AP017315">
    <property type="protein sequence ID" value="BAU32010.1"/>
    <property type="molecule type" value="Genomic_DNA"/>
</dbReference>
<feature type="transmembrane region" description="Helical" evidence="1">
    <location>
        <begin position="69"/>
        <end position="87"/>
    </location>
</feature>